<gene>
    <name evidence="2" type="ORF">FHS57_003820</name>
</gene>
<accession>A0A7W5ZQG1</accession>
<evidence type="ECO:0000313" key="3">
    <source>
        <dbReference type="Proteomes" id="UP000541352"/>
    </source>
</evidence>
<evidence type="ECO:0000259" key="1">
    <source>
        <dbReference type="Pfam" id="PF22322"/>
    </source>
</evidence>
<dbReference type="Pfam" id="PF22322">
    <property type="entry name" value="DUF6973"/>
    <property type="match status" value="1"/>
</dbReference>
<dbReference type="InterPro" id="IPR054246">
    <property type="entry name" value="DUF6973"/>
</dbReference>
<name>A0A7W5ZQG1_9BACT</name>
<protein>
    <recommendedName>
        <fullName evidence="1">DUF6973 domain-containing protein</fullName>
    </recommendedName>
</protein>
<reference evidence="2 3" key="1">
    <citation type="submission" date="2020-08" db="EMBL/GenBank/DDBJ databases">
        <title>Genomic Encyclopedia of Type Strains, Phase IV (KMG-IV): sequencing the most valuable type-strain genomes for metagenomic binning, comparative biology and taxonomic classification.</title>
        <authorList>
            <person name="Goeker M."/>
        </authorList>
    </citation>
    <scope>NUCLEOTIDE SEQUENCE [LARGE SCALE GENOMIC DNA]</scope>
    <source>
        <strain evidence="2 3">DSM 17976</strain>
    </source>
</reference>
<dbReference type="RefSeq" id="WP_183976376.1">
    <property type="nucleotide sequence ID" value="NZ_JACIBY010000008.1"/>
</dbReference>
<dbReference type="NCBIfam" id="NF045639">
    <property type="entry name" value="GCX_COOH"/>
    <property type="match status" value="1"/>
</dbReference>
<dbReference type="InterPro" id="IPR055015">
    <property type="entry name" value="GCX_COOH"/>
</dbReference>
<comment type="caution">
    <text evidence="2">The sequence shown here is derived from an EMBL/GenBank/DDBJ whole genome shotgun (WGS) entry which is preliminary data.</text>
</comment>
<proteinExistence type="predicted"/>
<dbReference type="EMBL" id="JACIBY010000008">
    <property type="protein sequence ID" value="MBB3839809.1"/>
    <property type="molecule type" value="Genomic_DNA"/>
</dbReference>
<evidence type="ECO:0000313" key="2">
    <source>
        <dbReference type="EMBL" id="MBB3839809.1"/>
    </source>
</evidence>
<sequence length="272" mass="29807">MLRRFITSLLLSFVVLSVHSKGHFPSLFLGFNPRVQALAYQYPVQAQLIFDAGNEANTYTDQRFGAGAQAQNDNSSNAFRHSVWNALSVKKLKDIGASEATATEIVRLFTSAYEYNDAGTALVKNAASAMDLHNNLVGRSFKNYTTVNQLLDSLYLKSIEPKVVTVSLEQNLASHNADANTAWTLLENTASSTLEVNKLLYRIDPCTTVLLLNHPITEAVKFEVSNNIQAKNVVVATAKVTYDAQKYVQLNPGFKAEAGSIFTAYVDGCGNK</sequence>
<dbReference type="Proteomes" id="UP000541352">
    <property type="component" value="Unassembled WGS sequence"/>
</dbReference>
<organism evidence="2 3">
    <name type="scientific">Runella defluvii</name>
    <dbReference type="NCBI Taxonomy" id="370973"/>
    <lineage>
        <taxon>Bacteria</taxon>
        <taxon>Pseudomonadati</taxon>
        <taxon>Bacteroidota</taxon>
        <taxon>Cytophagia</taxon>
        <taxon>Cytophagales</taxon>
        <taxon>Spirosomataceae</taxon>
        <taxon>Runella</taxon>
    </lineage>
</organism>
<feature type="domain" description="DUF6973" evidence="1">
    <location>
        <begin position="38"/>
        <end position="145"/>
    </location>
</feature>
<dbReference type="AlphaFoldDB" id="A0A7W5ZQG1"/>
<keyword evidence="3" id="KW-1185">Reference proteome</keyword>